<dbReference type="AlphaFoldDB" id="A0ABD6DW78"/>
<organism evidence="4 5">
    <name type="scientific">Halobellus litoreus</name>
    <dbReference type="NCBI Taxonomy" id="755310"/>
    <lineage>
        <taxon>Archaea</taxon>
        <taxon>Methanobacteriati</taxon>
        <taxon>Methanobacteriota</taxon>
        <taxon>Stenosarchaea group</taxon>
        <taxon>Halobacteria</taxon>
        <taxon>Halobacteriales</taxon>
        <taxon>Haloferacaceae</taxon>
        <taxon>Halobellus</taxon>
    </lineage>
</organism>
<protein>
    <submittedName>
        <fullName evidence="4">Glycosyltransferase family 4 protein</fullName>
        <ecNumber evidence="4">2.4.-.-</ecNumber>
    </submittedName>
</protein>
<evidence type="ECO:0000259" key="3">
    <source>
        <dbReference type="Pfam" id="PF13439"/>
    </source>
</evidence>
<dbReference type="PANTHER" id="PTHR12526:SF631">
    <property type="entry name" value="BLL6306 PROTEIN"/>
    <property type="match status" value="1"/>
</dbReference>
<dbReference type="GO" id="GO:0016757">
    <property type="term" value="F:glycosyltransferase activity"/>
    <property type="evidence" value="ECO:0007669"/>
    <property type="project" value="UniProtKB-KW"/>
</dbReference>
<dbReference type="Pfam" id="PF13439">
    <property type="entry name" value="Glyco_transf_4"/>
    <property type="match status" value="1"/>
</dbReference>
<proteinExistence type="predicted"/>
<name>A0ABD6DW78_9EURY</name>
<dbReference type="RefSeq" id="WP_256308771.1">
    <property type="nucleotide sequence ID" value="NZ_JANHAW010000003.1"/>
</dbReference>
<dbReference type="PANTHER" id="PTHR12526">
    <property type="entry name" value="GLYCOSYLTRANSFERASE"/>
    <property type="match status" value="1"/>
</dbReference>
<evidence type="ECO:0000313" key="4">
    <source>
        <dbReference type="EMBL" id="MFD1686144.1"/>
    </source>
</evidence>
<dbReference type="InterPro" id="IPR001296">
    <property type="entry name" value="Glyco_trans_1"/>
</dbReference>
<dbReference type="EMBL" id="JBHUDP010000003">
    <property type="protein sequence ID" value="MFD1686144.1"/>
    <property type="molecule type" value="Genomic_DNA"/>
</dbReference>
<keyword evidence="5" id="KW-1185">Reference proteome</keyword>
<evidence type="ECO:0000259" key="2">
    <source>
        <dbReference type="Pfam" id="PF00534"/>
    </source>
</evidence>
<dbReference type="Proteomes" id="UP001597092">
    <property type="component" value="Unassembled WGS sequence"/>
</dbReference>
<accession>A0ABD6DW78</accession>
<dbReference type="CDD" id="cd03801">
    <property type="entry name" value="GT4_PimA-like"/>
    <property type="match status" value="1"/>
</dbReference>
<reference evidence="4 5" key="1">
    <citation type="journal article" date="2019" name="Int. J. Syst. Evol. Microbiol.">
        <title>The Global Catalogue of Microorganisms (GCM) 10K type strain sequencing project: providing services to taxonomists for standard genome sequencing and annotation.</title>
        <authorList>
            <consortium name="The Broad Institute Genomics Platform"/>
            <consortium name="The Broad Institute Genome Sequencing Center for Infectious Disease"/>
            <person name="Wu L."/>
            <person name="Ma J."/>
        </authorList>
    </citation>
    <scope>NUCLEOTIDE SEQUENCE [LARGE SCALE GENOMIC DNA]</scope>
    <source>
        <strain evidence="4 5">CGMCC 1.10387</strain>
    </source>
</reference>
<sequence>MATTDGVYQSDRWQNDTVPRAGSERTDSDVGGDIERVLAVYGPTNIEKIERHIEPLADVVGTTTLLCTQPHPNVTGINQLSPPSTGVRLLDIFLLSLLTAVESIRGDYDAVVSVSLFPHGCLGLLAARWNGIPAHLGIIGYDIDVHARAWYGRPVRWLIRRFDAVTVPGPTHRRRLHRFVGVPWDRTAILANPINADRFPGGEDAERPYDLLWVGRLTAEKRPVLFVDVIAVVAERYPSVRAVIVGDGPLSADVTKRIAHYGLENVIDTPGWVDDPAPWYADASVFALTSERDALPLTLIEAMASGTVPVAPAVGNVSDLLVDDWNGRVVDPATIEGFATAIEELLANPERRARLGANARGVRNRFSIADAAEDWQHVTRILTRSSRE</sequence>
<evidence type="ECO:0000313" key="5">
    <source>
        <dbReference type="Proteomes" id="UP001597092"/>
    </source>
</evidence>
<dbReference type="Pfam" id="PF00534">
    <property type="entry name" value="Glycos_transf_1"/>
    <property type="match status" value="1"/>
</dbReference>
<feature type="domain" description="Glycosyl transferase family 1" evidence="2">
    <location>
        <begin position="205"/>
        <end position="360"/>
    </location>
</feature>
<dbReference type="Gene3D" id="3.40.50.2000">
    <property type="entry name" value="Glycogen Phosphorylase B"/>
    <property type="match status" value="2"/>
</dbReference>
<keyword evidence="4" id="KW-0808">Transferase</keyword>
<feature type="domain" description="Glycosyltransferase subfamily 4-like N-terminal" evidence="3">
    <location>
        <begin position="97"/>
        <end position="198"/>
    </location>
</feature>
<dbReference type="SUPFAM" id="SSF53756">
    <property type="entry name" value="UDP-Glycosyltransferase/glycogen phosphorylase"/>
    <property type="match status" value="1"/>
</dbReference>
<keyword evidence="4" id="KW-0328">Glycosyltransferase</keyword>
<feature type="compositionally biased region" description="Polar residues" evidence="1">
    <location>
        <begin position="1"/>
        <end position="17"/>
    </location>
</feature>
<feature type="region of interest" description="Disordered" evidence="1">
    <location>
        <begin position="1"/>
        <end position="29"/>
    </location>
</feature>
<evidence type="ECO:0000256" key="1">
    <source>
        <dbReference type="SAM" id="MobiDB-lite"/>
    </source>
</evidence>
<gene>
    <name evidence="4" type="ORF">ACFSAS_11025</name>
</gene>
<dbReference type="EC" id="2.4.-.-" evidence="4"/>
<dbReference type="InterPro" id="IPR028098">
    <property type="entry name" value="Glyco_trans_4-like_N"/>
</dbReference>
<comment type="caution">
    <text evidence="4">The sequence shown here is derived from an EMBL/GenBank/DDBJ whole genome shotgun (WGS) entry which is preliminary data.</text>
</comment>